<evidence type="ECO:0000313" key="1">
    <source>
        <dbReference type="EMBL" id="KOF77612.1"/>
    </source>
</evidence>
<name>A0A0L8GKS5_OCTBM</name>
<dbReference type="AlphaFoldDB" id="A0A0L8GKS5"/>
<reference evidence="1" key="1">
    <citation type="submission" date="2015-07" db="EMBL/GenBank/DDBJ databases">
        <title>MeaNS - Measles Nucleotide Surveillance Program.</title>
        <authorList>
            <person name="Tran T."/>
            <person name="Druce J."/>
        </authorList>
    </citation>
    <scope>NUCLEOTIDE SEQUENCE</scope>
    <source>
        <strain evidence="1">UCB-OBI-ISO-001</strain>
        <tissue evidence="1">Gonad</tissue>
    </source>
</reference>
<protein>
    <submittedName>
        <fullName evidence="1">Uncharacterized protein</fullName>
    </submittedName>
</protein>
<proteinExistence type="predicted"/>
<sequence length="81" mass="9632">MLSENVFITIPNAKMNTAHKYIHQFRVCQFRVCQFKVRGYKRNIRPSYKSDVHISITFQIELMTSKQIRAINSTEITFAYE</sequence>
<organism evidence="1">
    <name type="scientific">Octopus bimaculoides</name>
    <name type="common">California two-spotted octopus</name>
    <dbReference type="NCBI Taxonomy" id="37653"/>
    <lineage>
        <taxon>Eukaryota</taxon>
        <taxon>Metazoa</taxon>
        <taxon>Spiralia</taxon>
        <taxon>Lophotrochozoa</taxon>
        <taxon>Mollusca</taxon>
        <taxon>Cephalopoda</taxon>
        <taxon>Coleoidea</taxon>
        <taxon>Octopodiformes</taxon>
        <taxon>Octopoda</taxon>
        <taxon>Incirrata</taxon>
        <taxon>Octopodidae</taxon>
        <taxon>Octopus</taxon>
    </lineage>
</organism>
<gene>
    <name evidence="1" type="ORF">OCBIM_22031891mg</name>
</gene>
<accession>A0A0L8GKS5</accession>
<dbReference type="EMBL" id="KQ421373">
    <property type="protein sequence ID" value="KOF77612.1"/>
    <property type="molecule type" value="Genomic_DNA"/>
</dbReference>